<keyword evidence="6" id="KW-0680">Restriction system</keyword>
<evidence type="ECO:0000256" key="5">
    <source>
        <dbReference type="ARBA" id="ARBA00022691"/>
    </source>
</evidence>
<dbReference type="EMBL" id="MHIS01000019">
    <property type="protein sequence ID" value="OGY56259.1"/>
    <property type="molecule type" value="Genomic_DNA"/>
</dbReference>
<dbReference type="Pfam" id="PF02384">
    <property type="entry name" value="N6_Mtase"/>
    <property type="match status" value="1"/>
</dbReference>
<evidence type="ECO:0000256" key="2">
    <source>
        <dbReference type="ARBA" id="ARBA00011900"/>
    </source>
</evidence>
<dbReference type="GO" id="GO:0009307">
    <property type="term" value="P:DNA restriction-modification system"/>
    <property type="evidence" value="ECO:0007669"/>
    <property type="project" value="UniProtKB-KW"/>
</dbReference>
<dbReference type="PANTHER" id="PTHR42933">
    <property type="entry name" value="SLR6095 PROTEIN"/>
    <property type="match status" value="1"/>
</dbReference>
<dbReference type="GO" id="GO:0009007">
    <property type="term" value="F:site-specific DNA-methyltransferase (adenine-specific) activity"/>
    <property type="evidence" value="ECO:0007669"/>
    <property type="project" value="UniProtKB-EC"/>
</dbReference>
<dbReference type="GO" id="GO:0008170">
    <property type="term" value="F:N-methyltransferase activity"/>
    <property type="evidence" value="ECO:0007669"/>
    <property type="project" value="InterPro"/>
</dbReference>
<dbReference type="Proteomes" id="UP000178179">
    <property type="component" value="Unassembled WGS sequence"/>
</dbReference>
<gene>
    <name evidence="10" type="ORF">A2119_00485</name>
</gene>
<organism evidence="10 11">
    <name type="scientific">Candidatus Colwellbacteria bacterium GWA2_46_10</name>
    <dbReference type="NCBI Taxonomy" id="1797684"/>
    <lineage>
        <taxon>Bacteria</taxon>
        <taxon>Candidatus Colwelliibacteriota</taxon>
    </lineage>
</organism>
<evidence type="ECO:0000256" key="3">
    <source>
        <dbReference type="ARBA" id="ARBA00022603"/>
    </source>
</evidence>
<comment type="catalytic activity">
    <reaction evidence="7">
        <text>a 2'-deoxyadenosine in DNA + S-adenosyl-L-methionine = an N(6)-methyl-2'-deoxyadenosine in DNA + S-adenosyl-L-homocysteine + H(+)</text>
        <dbReference type="Rhea" id="RHEA:15197"/>
        <dbReference type="Rhea" id="RHEA-COMP:12418"/>
        <dbReference type="Rhea" id="RHEA-COMP:12419"/>
        <dbReference type="ChEBI" id="CHEBI:15378"/>
        <dbReference type="ChEBI" id="CHEBI:57856"/>
        <dbReference type="ChEBI" id="CHEBI:59789"/>
        <dbReference type="ChEBI" id="CHEBI:90615"/>
        <dbReference type="ChEBI" id="CHEBI:90616"/>
        <dbReference type="EC" id="2.1.1.72"/>
    </reaction>
</comment>
<dbReference type="InterPro" id="IPR038333">
    <property type="entry name" value="T1MK-like_N_sf"/>
</dbReference>
<keyword evidence="3" id="KW-0489">Methyltransferase</keyword>
<keyword evidence="10" id="KW-0540">Nuclease</keyword>
<keyword evidence="4" id="KW-0808">Transferase</keyword>
<evidence type="ECO:0000256" key="7">
    <source>
        <dbReference type="ARBA" id="ARBA00047942"/>
    </source>
</evidence>
<feature type="non-terminal residue" evidence="10">
    <location>
        <position position="563"/>
    </location>
</feature>
<evidence type="ECO:0000259" key="9">
    <source>
        <dbReference type="Pfam" id="PF12161"/>
    </source>
</evidence>
<keyword evidence="10" id="KW-0255">Endonuclease</keyword>
<dbReference type="GO" id="GO:0003677">
    <property type="term" value="F:DNA binding"/>
    <property type="evidence" value="ECO:0007669"/>
    <property type="project" value="InterPro"/>
</dbReference>
<keyword evidence="5" id="KW-0949">S-adenosyl-L-methionine</keyword>
<dbReference type="Gene3D" id="1.20.1260.30">
    <property type="match status" value="1"/>
</dbReference>
<name>A0A1G1YVK2_9BACT</name>
<dbReference type="PROSITE" id="PS00092">
    <property type="entry name" value="N6_MTASE"/>
    <property type="match status" value="1"/>
</dbReference>
<comment type="caution">
    <text evidence="10">The sequence shown here is derived from an EMBL/GenBank/DDBJ whole genome shotgun (WGS) entry which is preliminary data.</text>
</comment>
<dbReference type="InterPro" id="IPR002052">
    <property type="entry name" value="DNA_methylase_N6_adenine_CS"/>
</dbReference>
<feature type="domain" description="N6 adenine-specific DNA methyltransferase N-terminal" evidence="9">
    <location>
        <begin position="2"/>
        <end position="129"/>
    </location>
</feature>
<protein>
    <recommendedName>
        <fullName evidence="2">site-specific DNA-methyltransferase (adenine-specific)</fullName>
        <ecNumber evidence="2">2.1.1.72</ecNumber>
    </recommendedName>
</protein>
<dbReference type="Pfam" id="PF12161">
    <property type="entry name" value="HsdM_N"/>
    <property type="match status" value="1"/>
</dbReference>
<accession>A0A1G1YVK2</accession>
<proteinExistence type="inferred from homology"/>
<comment type="similarity">
    <text evidence="1">Belongs to the N(4)/N(6)-methyltransferase family.</text>
</comment>
<keyword evidence="10" id="KW-0378">Hydrolase</keyword>
<evidence type="ECO:0000256" key="6">
    <source>
        <dbReference type="ARBA" id="ARBA00022747"/>
    </source>
</evidence>
<dbReference type="SUPFAM" id="SSF53335">
    <property type="entry name" value="S-adenosyl-L-methionine-dependent methyltransferases"/>
    <property type="match status" value="1"/>
</dbReference>
<dbReference type="GO" id="GO:0032259">
    <property type="term" value="P:methylation"/>
    <property type="evidence" value="ECO:0007669"/>
    <property type="project" value="UniProtKB-KW"/>
</dbReference>
<dbReference type="InterPro" id="IPR029063">
    <property type="entry name" value="SAM-dependent_MTases_sf"/>
</dbReference>
<dbReference type="AlphaFoldDB" id="A0A1G1YVK2"/>
<reference evidence="10 11" key="1">
    <citation type="journal article" date="2016" name="Nat. Commun.">
        <title>Thousands of microbial genomes shed light on interconnected biogeochemical processes in an aquifer system.</title>
        <authorList>
            <person name="Anantharaman K."/>
            <person name="Brown C.T."/>
            <person name="Hug L.A."/>
            <person name="Sharon I."/>
            <person name="Castelle C.J."/>
            <person name="Probst A.J."/>
            <person name="Thomas B.C."/>
            <person name="Singh A."/>
            <person name="Wilkins M.J."/>
            <person name="Karaoz U."/>
            <person name="Brodie E.L."/>
            <person name="Williams K.H."/>
            <person name="Hubbard S.S."/>
            <person name="Banfield J.F."/>
        </authorList>
    </citation>
    <scope>NUCLEOTIDE SEQUENCE [LARGE SCALE GENOMIC DNA]</scope>
</reference>
<evidence type="ECO:0000256" key="1">
    <source>
        <dbReference type="ARBA" id="ARBA00006594"/>
    </source>
</evidence>
<feature type="domain" description="DNA methylase adenine-specific" evidence="8">
    <location>
        <begin position="141"/>
        <end position="451"/>
    </location>
</feature>
<dbReference type="Gene3D" id="3.40.50.150">
    <property type="entry name" value="Vaccinia Virus protein VP39"/>
    <property type="match status" value="1"/>
</dbReference>
<evidence type="ECO:0000313" key="10">
    <source>
        <dbReference type="EMBL" id="OGY56259.1"/>
    </source>
</evidence>
<dbReference type="GO" id="GO:0004519">
    <property type="term" value="F:endonuclease activity"/>
    <property type="evidence" value="ECO:0007669"/>
    <property type="project" value="UniProtKB-KW"/>
</dbReference>
<dbReference type="PANTHER" id="PTHR42933:SF3">
    <property type="entry name" value="TYPE I RESTRICTION ENZYME MJAVIII METHYLASE SUBUNIT"/>
    <property type="match status" value="1"/>
</dbReference>
<dbReference type="InterPro" id="IPR003356">
    <property type="entry name" value="DNA_methylase_A-5"/>
</dbReference>
<evidence type="ECO:0000256" key="4">
    <source>
        <dbReference type="ARBA" id="ARBA00022679"/>
    </source>
</evidence>
<sequence>MIWNIANHLRGGWKAHEYQDVILPLTVLKRLDAVLEPTKQKTLERYNELHGKVHNLSILCRVTGYNFYNTSQFTFKKLLEDPTHIARNLEKYIDGFSPNVKEIFEKFEFYRQLERLHGSNILYLILQEFDKIDLHPERVPNHIIGLAFEDLIRRFAEQSNETAGEHYTPRDVVRLMAALIFTGEEKELSKPGKVITIYDPACGTGGMLSIGSDYVKENINSEIKAHLFGQELNPVTFAICKADILLQNEGKDPEGIKGGEKENDKASTLSNDQHADKKFDYIISNPPYGVEWKKDKEVVEHEAERGLAGRFGAGLPRISDGQFLFIQHAISKFRPKADGGSNAAIITNGSPLFTGDAGGGESEIRRWILESDLLEAIIAMPEQLFFNTGIATYVWIFSNRKDAERKGKVQLVDARKIRTQLRRNLGAKRYEINEENAKEILKLYSEFKANERCKIFLNTEFAYREITIQRPLRLKFEITDDSLSRLKEHKDFMNDRPSKKSGEKGEAENKAWRKLRAVIYEILENMRKNVYMSRAEFLKKLEAEARKQEVKIANKTLKTIWQE</sequence>
<evidence type="ECO:0000313" key="11">
    <source>
        <dbReference type="Proteomes" id="UP000178179"/>
    </source>
</evidence>
<dbReference type="InterPro" id="IPR051537">
    <property type="entry name" value="DNA_Adenine_Mtase"/>
</dbReference>
<dbReference type="EC" id="2.1.1.72" evidence="2"/>
<evidence type="ECO:0000259" key="8">
    <source>
        <dbReference type="Pfam" id="PF02384"/>
    </source>
</evidence>
<dbReference type="PRINTS" id="PR00507">
    <property type="entry name" value="N12N6MTFRASE"/>
</dbReference>
<dbReference type="InterPro" id="IPR022749">
    <property type="entry name" value="D12N6_MeTrfase_N"/>
</dbReference>